<organism evidence="2 3">
    <name type="scientific">Drechmeria coniospora</name>
    <name type="common">Nematophagous fungus</name>
    <name type="synonym">Meria coniospora</name>
    <dbReference type="NCBI Taxonomy" id="98403"/>
    <lineage>
        <taxon>Eukaryota</taxon>
        <taxon>Fungi</taxon>
        <taxon>Dikarya</taxon>
        <taxon>Ascomycota</taxon>
        <taxon>Pezizomycotina</taxon>
        <taxon>Sordariomycetes</taxon>
        <taxon>Hypocreomycetidae</taxon>
        <taxon>Hypocreales</taxon>
        <taxon>Ophiocordycipitaceae</taxon>
        <taxon>Drechmeria</taxon>
    </lineage>
</organism>
<evidence type="ECO:0000313" key="2">
    <source>
        <dbReference type="EMBL" id="KYK57040.1"/>
    </source>
</evidence>
<evidence type="ECO:0000256" key="1">
    <source>
        <dbReference type="SAM" id="MobiDB-lite"/>
    </source>
</evidence>
<dbReference type="GeneID" id="63716690"/>
<dbReference type="Proteomes" id="UP000076580">
    <property type="component" value="Chromosome 02"/>
</dbReference>
<accession>A0A151GIV9</accession>
<protein>
    <submittedName>
        <fullName evidence="2">Uncharacterized protein</fullName>
    </submittedName>
</protein>
<name>A0A151GIV9_DRECN</name>
<dbReference type="RefSeq" id="XP_040656392.1">
    <property type="nucleotide sequence ID" value="XM_040801359.1"/>
</dbReference>
<keyword evidence="3" id="KW-1185">Reference proteome</keyword>
<dbReference type="InParanoid" id="A0A151GIV9"/>
<reference evidence="2 3" key="1">
    <citation type="journal article" date="2016" name="Sci. Rep.">
        <title>Insights into Adaptations to a Near-Obligate Nematode Endoparasitic Lifestyle from the Finished Genome of Drechmeria coniospora.</title>
        <authorList>
            <person name="Zhang L."/>
            <person name="Zhou Z."/>
            <person name="Guo Q."/>
            <person name="Fokkens L."/>
            <person name="Miskei M."/>
            <person name="Pocsi I."/>
            <person name="Zhang W."/>
            <person name="Chen M."/>
            <person name="Wang L."/>
            <person name="Sun Y."/>
            <person name="Donzelli B.G."/>
            <person name="Gibson D.M."/>
            <person name="Nelson D.R."/>
            <person name="Luo J.G."/>
            <person name="Rep M."/>
            <person name="Liu H."/>
            <person name="Yang S."/>
            <person name="Wang J."/>
            <person name="Krasnoff S.B."/>
            <person name="Xu Y."/>
            <person name="Molnar I."/>
            <person name="Lin M."/>
        </authorList>
    </citation>
    <scope>NUCLEOTIDE SEQUENCE [LARGE SCALE GENOMIC DNA]</scope>
    <source>
        <strain evidence="2 3">ARSEF 6962</strain>
    </source>
</reference>
<dbReference type="AlphaFoldDB" id="A0A151GIV9"/>
<feature type="compositionally biased region" description="Basic and acidic residues" evidence="1">
    <location>
        <begin position="207"/>
        <end position="219"/>
    </location>
</feature>
<sequence>MPSPPITLVLRGAGDDDCQLWWDFWEDYCRAEVHDGSIADLFTDIHPWRALPTTGGQTTGADGCLATGSLTAEEDSLDEFNARFHAAQQRFWFAKLNLVYHVAHVRHDAGDEDIDVRLRLGGNLDEFCAALDDVVSYPGGFERATDEIPESVMQQWLEDTCGATSTGFEGWRADDEQQTWMWLRSLPFRSKQDREGPRESDETTTTRAEEEQQDKYGVQ</sequence>
<gene>
    <name evidence="2" type="ORF">DCS_04047</name>
</gene>
<feature type="compositionally biased region" description="Basic and acidic residues" evidence="1">
    <location>
        <begin position="190"/>
        <end position="201"/>
    </location>
</feature>
<proteinExistence type="predicted"/>
<evidence type="ECO:0000313" key="3">
    <source>
        <dbReference type="Proteomes" id="UP000076580"/>
    </source>
</evidence>
<feature type="region of interest" description="Disordered" evidence="1">
    <location>
        <begin position="187"/>
        <end position="219"/>
    </location>
</feature>
<dbReference type="EMBL" id="LAYC01000002">
    <property type="protein sequence ID" value="KYK57040.1"/>
    <property type="molecule type" value="Genomic_DNA"/>
</dbReference>
<comment type="caution">
    <text evidence="2">The sequence shown here is derived from an EMBL/GenBank/DDBJ whole genome shotgun (WGS) entry which is preliminary data.</text>
</comment>